<reference evidence="1 3" key="1">
    <citation type="submission" date="2013-02" db="EMBL/GenBank/DDBJ databases">
        <title>The Genome Sequence of Enterococcus raffinosus ATCC_49464.</title>
        <authorList>
            <consortium name="The Broad Institute Genome Sequencing Platform"/>
            <consortium name="The Broad Institute Genome Sequencing Center for Infectious Disease"/>
            <person name="Earl A.M."/>
            <person name="Gilmore M.S."/>
            <person name="Lebreton F."/>
            <person name="Walker B."/>
            <person name="Young S.K."/>
            <person name="Zeng Q."/>
            <person name="Gargeya S."/>
            <person name="Fitzgerald M."/>
            <person name="Haas B."/>
            <person name="Abouelleil A."/>
            <person name="Alvarado L."/>
            <person name="Arachchi H.M."/>
            <person name="Berlin A.M."/>
            <person name="Chapman S.B."/>
            <person name="Dewar J."/>
            <person name="Goldberg J."/>
            <person name="Griggs A."/>
            <person name="Gujja S."/>
            <person name="Hansen M."/>
            <person name="Howarth C."/>
            <person name="Imamovic A."/>
            <person name="Larimer J."/>
            <person name="McCowan C."/>
            <person name="Murphy C."/>
            <person name="Neiman D."/>
            <person name="Pearson M."/>
            <person name="Priest M."/>
            <person name="Roberts A."/>
            <person name="Saif S."/>
            <person name="Shea T."/>
            <person name="Sisk P."/>
            <person name="Sykes S."/>
            <person name="Wortman J."/>
            <person name="Nusbaum C."/>
            <person name="Birren B."/>
        </authorList>
    </citation>
    <scope>NUCLEOTIDE SEQUENCE [LARGE SCALE GENOMIC DNA]</scope>
    <source>
        <strain evidence="1 3">ATCC 49464</strain>
    </source>
</reference>
<organism evidence="1 3">
    <name type="scientific">Enterococcus raffinosus ATCC 49464</name>
    <dbReference type="NCBI Taxonomy" id="1158602"/>
    <lineage>
        <taxon>Bacteria</taxon>
        <taxon>Bacillati</taxon>
        <taxon>Bacillota</taxon>
        <taxon>Bacilli</taxon>
        <taxon>Lactobacillales</taxon>
        <taxon>Enterococcaceae</taxon>
        <taxon>Enterococcus</taxon>
    </lineage>
</organism>
<evidence type="ECO:0000313" key="3">
    <source>
        <dbReference type="Proteomes" id="UP000013877"/>
    </source>
</evidence>
<accession>R2RH28</accession>
<dbReference type="EMBL" id="ASWF01000004">
    <property type="protein sequence ID" value="EOT74223.1"/>
    <property type="molecule type" value="Genomic_DNA"/>
</dbReference>
<proteinExistence type="predicted"/>
<evidence type="ECO:0000313" key="1">
    <source>
        <dbReference type="EMBL" id="EOH79916.1"/>
    </source>
</evidence>
<dbReference type="EMBL" id="AJAL01000004">
    <property type="protein sequence ID" value="EOH79916.1"/>
    <property type="molecule type" value="Genomic_DNA"/>
</dbReference>
<dbReference type="PATRIC" id="fig|1158602.3.peg.1080"/>
<dbReference type="AlphaFoldDB" id="R2RH28"/>
<dbReference type="Proteomes" id="UP000013877">
    <property type="component" value="Unassembled WGS sequence"/>
</dbReference>
<reference evidence="2 4" key="2">
    <citation type="submission" date="2013-03" db="EMBL/GenBank/DDBJ databases">
        <title>The Genome Sequence of Enterococcus raffinosus ATCC_49464 (PacBio/Illumina hybrid assembly).</title>
        <authorList>
            <consortium name="The Broad Institute Genomics Platform"/>
            <consortium name="The Broad Institute Genome Sequencing Center for Infectious Disease"/>
            <person name="Earl A."/>
            <person name="Russ C."/>
            <person name="Gilmore M."/>
            <person name="Surin D."/>
            <person name="Walker B."/>
            <person name="Young S."/>
            <person name="Zeng Q."/>
            <person name="Gargeya S."/>
            <person name="Fitzgerald M."/>
            <person name="Haas B."/>
            <person name="Abouelleil A."/>
            <person name="Allen A.W."/>
            <person name="Alvarado L."/>
            <person name="Arachchi H.M."/>
            <person name="Berlin A.M."/>
            <person name="Chapman S.B."/>
            <person name="Gainer-Dewar J."/>
            <person name="Goldberg J."/>
            <person name="Griggs A."/>
            <person name="Gujja S."/>
            <person name="Hansen M."/>
            <person name="Howarth C."/>
            <person name="Imamovic A."/>
            <person name="Ireland A."/>
            <person name="Larimer J."/>
            <person name="McCowan C."/>
            <person name="Murphy C."/>
            <person name="Pearson M."/>
            <person name="Poon T.W."/>
            <person name="Priest M."/>
            <person name="Roberts A."/>
            <person name="Saif S."/>
            <person name="Shea T."/>
            <person name="Sisk P."/>
            <person name="Sykes S."/>
            <person name="Wortman J."/>
            <person name="Nusbaum C."/>
            <person name="Birren B."/>
        </authorList>
    </citation>
    <scope>NUCLEOTIDE SEQUENCE [LARGE SCALE GENOMIC DNA]</scope>
    <source>
        <strain evidence="2 4">ATCC 49464</strain>
    </source>
</reference>
<name>R2RH28_9ENTE</name>
<sequence length="35" mass="4018">MLKLIFAILLIGFGTWGIVERGKWLESKTKTKKPN</sequence>
<protein>
    <submittedName>
        <fullName evidence="1">Uncharacterized protein</fullName>
    </submittedName>
</protein>
<comment type="caution">
    <text evidence="1">The sequence shown here is derived from an EMBL/GenBank/DDBJ whole genome shotgun (WGS) entry which is preliminary data.</text>
</comment>
<gene>
    <name evidence="2" type="ORF">I590_03083</name>
    <name evidence="1" type="ORF">UAK_01068</name>
</gene>
<keyword evidence="4" id="KW-1185">Reference proteome</keyword>
<dbReference type="HOGENOM" id="CLU_3364820_0_0_9"/>
<dbReference type="Proteomes" id="UP000014158">
    <property type="component" value="Unassembled WGS sequence"/>
</dbReference>
<evidence type="ECO:0000313" key="4">
    <source>
        <dbReference type="Proteomes" id="UP000014158"/>
    </source>
</evidence>
<evidence type="ECO:0000313" key="2">
    <source>
        <dbReference type="EMBL" id="EOT74223.1"/>
    </source>
</evidence>